<dbReference type="EMBL" id="FPBF01000005">
    <property type="protein sequence ID" value="SFU01843.1"/>
    <property type="molecule type" value="Genomic_DNA"/>
</dbReference>
<accession>A0A1I7CQZ1</accession>
<protein>
    <submittedName>
        <fullName evidence="1">Uncharacterized protein</fullName>
    </submittedName>
</protein>
<sequence length="71" mass="7647">MTGILNTGDDFITAYSSLADWFVIRARWGDAAAVLSAEGGSQAVGLRVEALLASWPFGFWAKPKEQIKSSI</sequence>
<gene>
    <name evidence="1" type="ORF">SAMN04489724_3339</name>
</gene>
<evidence type="ECO:0000313" key="1">
    <source>
        <dbReference type="EMBL" id="SFU01843.1"/>
    </source>
</evidence>
<evidence type="ECO:0000313" key="2">
    <source>
        <dbReference type="Proteomes" id="UP000199673"/>
    </source>
</evidence>
<reference evidence="2" key="1">
    <citation type="submission" date="2016-10" db="EMBL/GenBank/DDBJ databases">
        <authorList>
            <person name="Varghese N."/>
            <person name="Submissions S."/>
        </authorList>
    </citation>
    <scope>NUCLEOTIDE SEQUENCE [LARGE SCALE GENOMIC DNA]</scope>
    <source>
        <strain evidence="2">DSM 23445</strain>
    </source>
</reference>
<dbReference type="Proteomes" id="UP000199673">
    <property type="component" value="Unassembled WGS sequence"/>
</dbReference>
<organism evidence="1 2">
    <name type="scientific">Algoriphagus locisalis</name>
    <dbReference type="NCBI Taxonomy" id="305507"/>
    <lineage>
        <taxon>Bacteria</taxon>
        <taxon>Pseudomonadati</taxon>
        <taxon>Bacteroidota</taxon>
        <taxon>Cytophagia</taxon>
        <taxon>Cytophagales</taxon>
        <taxon>Cyclobacteriaceae</taxon>
        <taxon>Algoriphagus</taxon>
    </lineage>
</organism>
<name>A0A1I7CQZ1_9BACT</name>
<dbReference type="RefSeq" id="WP_091695571.1">
    <property type="nucleotide sequence ID" value="NZ_FPBF01000005.1"/>
</dbReference>
<proteinExistence type="predicted"/>
<keyword evidence="2" id="KW-1185">Reference proteome</keyword>
<dbReference type="AlphaFoldDB" id="A0A1I7CQZ1"/>
<dbReference type="STRING" id="305507.SAMN04489724_3339"/>